<feature type="region of interest" description="Disordered" evidence="1">
    <location>
        <begin position="1"/>
        <end position="30"/>
    </location>
</feature>
<keyword evidence="3" id="KW-1185">Reference proteome</keyword>
<dbReference type="Proteomes" id="UP000324222">
    <property type="component" value="Unassembled WGS sequence"/>
</dbReference>
<proteinExistence type="predicted"/>
<dbReference type="AlphaFoldDB" id="A0A5B7EQE6"/>
<evidence type="ECO:0000313" key="3">
    <source>
        <dbReference type="Proteomes" id="UP000324222"/>
    </source>
</evidence>
<feature type="compositionally biased region" description="Basic and acidic residues" evidence="1">
    <location>
        <begin position="7"/>
        <end position="23"/>
    </location>
</feature>
<dbReference type="EMBL" id="VSRR010003288">
    <property type="protein sequence ID" value="MPC35487.1"/>
    <property type="molecule type" value="Genomic_DNA"/>
</dbReference>
<evidence type="ECO:0000313" key="2">
    <source>
        <dbReference type="EMBL" id="MPC35487.1"/>
    </source>
</evidence>
<accession>A0A5B7EQE6</accession>
<gene>
    <name evidence="2" type="ORF">E2C01_028911</name>
</gene>
<organism evidence="2 3">
    <name type="scientific">Portunus trituberculatus</name>
    <name type="common">Swimming crab</name>
    <name type="synonym">Neptunus trituberculatus</name>
    <dbReference type="NCBI Taxonomy" id="210409"/>
    <lineage>
        <taxon>Eukaryota</taxon>
        <taxon>Metazoa</taxon>
        <taxon>Ecdysozoa</taxon>
        <taxon>Arthropoda</taxon>
        <taxon>Crustacea</taxon>
        <taxon>Multicrustacea</taxon>
        <taxon>Malacostraca</taxon>
        <taxon>Eumalacostraca</taxon>
        <taxon>Eucarida</taxon>
        <taxon>Decapoda</taxon>
        <taxon>Pleocyemata</taxon>
        <taxon>Brachyura</taxon>
        <taxon>Eubrachyura</taxon>
        <taxon>Portunoidea</taxon>
        <taxon>Portunidae</taxon>
        <taxon>Portuninae</taxon>
        <taxon>Portunus</taxon>
    </lineage>
</organism>
<protein>
    <submittedName>
        <fullName evidence="2">Uncharacterized protein</fullName>
    </submittedName>
</protein>
<comment type="caution">
    <text evidence="2">The sequence shown here is derived from an EMBL/GenBank/DDBJ whole genome shotgun (WGS) entry which is preliminary data.</text>
</comment>
<feature type="region of interest" description="Disordered" evidence="1">
    <location>
        <begin position="66"/>
        <end position="91"/>
    </location>
</feature>
<sequence length="91" mass="10251">MRPQEQQNRREGVQEIHDKDEGRGYQGKRKGRFAATVSTCREGYTPTAILRPATTASRHHLAGEVERVGPGKGWHRGRCRSHSGLDPDFIN</sequence>
<evidence type="ECO:0000256" key="1">
    <source>
        <dbReference type="SAM" id="MobiDB-lite"/>
    </source>
</evidence>
<reference evidence="2 3" key="1">
    <citation type="submission" date="2019-05" db="EMBL/GenBank/DDBJ databases">
        <title>Another draft genome of Portunus trituberculatus and its Hox gene families provides insights of decapod evolution.</title>
        <authorList>
            <person name="Jeong J.-H."/>
            <person name="Song I."/>
            <person name="Kim S."/>
            <person name="Choi T."/>
            <person name="Kim D."/>
            <person name="Ryu S."/>
            <person name="Kim W."/>
        </authorList>
    </citation>
    <scope>NUCLEOTIDE SEQUENCE [LARGE SCALE GENOMIC DNA]</scope>
    <source>
        <tissue evidence="2">Muscle</tissue>
    </source>
</reference>
<name>A0A5B7EQE6_PORTR</name>